<dbReference type="EMBL" id="QGTR01000004">
    <property type="protein sequence ID" value="PWV98805.1"/>
    <property type="molecule type" value="Genomic_DNA"/>
</dbReference>
<accession>A0A317PFG7</accession>
<name>A0A317PFG7_9HYPH</name>
<protein>
    <submittedName>
        <fullName evidence="1">Uncharacterized protein</fullName>
    </submittedName>
</protein>
<organism evidence="1 2">
    <name type="scientific">Hoeflea marina</name>
    <dbReference type="NCBI Taxonomy" id="274592"/>
    <lineage>
        <taxon>Bacteria</taxon>
        <taxon>Pseudomonadati</taxon>
        <taxon>Pseudomonadota</taxon>
        <taxon>Alphaproteobacteria</taxon>
        <taxon>Hyphomicrobiales</taxon>
        <taxon>Rhizobiaceae</taxon>
        <taxon>Hoeflea</taxon>
    </lineage>
</organism>
<evidence type="ECO:0000313" key="1">
    <source>
        <dbReference type="EMBL" id="PWV98805.1"/>
    </source>
</evidence>
<evidence type="ECO:0000313" key="2">
    <source>
        <dbReference type="Proteomes" id="UP000246352"/>
    </source>
</evidence>
<comment type="caution">
    <text evidence="1">The sequence shown here is derived from an EMBL/GenBank/DDBJ whole genome shotgun (WGS) entry which is preliminary data.</text>
</comment>
<proteinExistence type="predicted"/>
<dbReference type="Proteomes" id="UP000246352">
    <property type="component" value="Unassembled WGS sequence"/>
</dbReference>
<keyword evidence="2" id="KW-1185">Reference proteome</keyword>
<sequence>MVYLMSQMWIWLLIAFVIGGYIGWTSAAPEAHRVNSRDVP</sequence>
<reference evidence="1 2" key="1">
    <citation type="submission" date="2018-05" db="EMBL/GenBank/DDBJ databases">
        <title>Genomic Encyclopedia of Type Strains, Phase IV (KMG-IV): sequencing the most valuable type-strain genomes for metagenomic binning, comparative biology and taxonomic classification.</title>
        <authorList>
            <person name="Goeker M."/>
        </authorList>
    </citation>
    <scope>NUCLEOTIDE SEQUENCE [LARGE SCALE GENOMIC DNA]</scope>
    <source>
        <strain evidence="1 2">DSM 16791</strain>
    </source>
</reference>
<gene>
    <name evidence="1" type="ORF">DFR52_10494</name>
</gene>
<dbReference type="AlphaFoldDB" id="A0A317PFG7"/>
<dbReference type="RefSeq" id="WP_280954198.1">
    <property type="nucleotide sequence ID" value="NZ_QGTR01000004.1"/>
</dbReference>